<feature type="binding site" evidence="11">
    <location>
        <position position="135"/>
    </location>
    <ligand>
        <name>substrate</name>
    </ligand>
</feature>
<name>A0A2C5ZUP8_9HYPO</name>
<feature type="binding site" evidence="12">
    <location>
        <position position="211"/>
    </location>
    <ligand>
        <name>Ca(2+)</name>
        <dbReference type="ChEBI" id="CHEBI:29108"/>
    </ligand>
</feature>
<dbReference type="Gene3D" id="3.90.850.10">
    <property type="entry name" value="Fumarylacetoacetase-like, C-terminal domain"/>
    <property type="match status" value="1"/>
</dbReference>
<keyword evidence="5 13" id="KW-0378">Hydrolase</keyword>
<protein>
    <recommendedName>
        <fullName evidence="3 13">Fumarylacetoacetase</fullName>
        <ecNumber evidence="3 13">3.7.1.2</ecNumber>
    </recommendedName>
    <alternativeName>
        <fullName evidence="13">Fumarylacetoacetate hydrolase</fullName>
    </alternativeName>
</protein>
<dbReference type="EMBL" id="NJEU01000028">
    <property type="protein sequence ID" value="PHH83081.1"/>
    <property type="molecule type" value="Genomic_DNA"/>
</dbReference>
<dbReference type="InterPro" id="IPR011234">
    <property type="entry name" value="Fumarylacetoacetase-like_C"/>
</dbReference>
<dbReference type="PANTHER" id="PTHR43069">
    <property type="entry name" value="FUMARYLACETOACETASE"/>
    <property type="match status" value="1"/>
</dbReference>
<dbReference type="InterPro" id="IPR036663">
    <property type="entry name" value="Fumarylacetoacetase_C_sf"/>
</dbReference>
<evidence type="ECO:0000256" key="10">
    <source>
        <dbReference type="PIRSR" id="PIRSR605959-1"/>
    </source>
</evidence>
<dbReference type="SUPFAM" id="SSF63433">
    <property type="entry name" value="Fumarylacetoacetate hydrolase, FAH, N-terminal domain"/>
    <property type="match status" value="1"/>
</dbReference>
<keyword evidence="6 12" id="KW-0106">Calcium</keyword>
<dbReference type="Gene3D" id="2.30.30.230">
    <property type="entry name" value="Fumarylacetoacetase, N-terminal domain"/>
    <property type="match status" value="1"/>
</dbReference>
<feature type="active site" description="Proton acceptor" evidence="10">
    <location>
        <position position="140"/>
    </location>
</feature>
<dbReference type="GO" id="GO:0006572">
    <property type="term" value="P:L-tyrosine catabolic process"/>
    <property type="evidence" value="ECO:0007669"/>
    <property type="project" value="UniProtKB-UniRule"/>
</dbReference>
<feature type="binding site" evidence="12">
    <location>
        <position position="243"/>
    </location>
    <ligand>
        <name>Mg(2+)</name>
        <dbReference type="ChEBI" id="CHEBI:18420"/>
    </ligand>
</feature>
<dbReference type="InterPro" id="IPR015377">
    <property type="entry name" value="Fumarylacetoacetase_N"/>
</dbReference>
<comment type="similarity">
    <text evidence="2 13">Belongs to the FAH family.</text>
</comment>
<organism evidence="16 17">
    <name type="scientific">Ophiocordyceps australis</name>
    <dbReference type="NCBI Taxonomy" id="1399860"/>
    <lineage>
        <taxon>Eukaryota</taxon>
        <taxon>Fungi</taxon>
        <taxon>Dikarya</taxon>
        <taxon>Ascomycota</taxon>
        <taxon>Pezizomycotina</taxon>
        <taxon>Sordariomycetes</taxon>
        <taxon>Hypocreomycetidae</taxon>
        <taxon>Hypocreales</taxon>
        <taxon>Ophiocordycipitaceae</taxon>
        <taxon>Ophiocordyceps</taxon>
    </lineage>
</organism>
<dbReference type="EC" id="3.7.1.2" evidence="3 13"/>
<dbReference type="SUPFAM" id="SSF56529">
    <property type="entry name" value="FAH"/>
    <property type="match status" value="1"/>
</dbReference>
<accession>A0A2C5ZUP8</accession>
<feature type="binding site" evidence="12">
    <location>
        <position position="267"/>
    </location>
    <ligand>
        <name>Mg(2+)</name>
        <dbReference type="ChEBI" id="CHEBI:18420"/>
    </ligand>
</feature>
<comment type="cofactor">
    <cofactor evidence="13">
        <name>Mg(2+)</name>
        <dbReference type="ChEBI" id="CHEBI:18420"/>
    </cofactor>
    <cofactor evidence="13">
        <name>Ca(2+)</name>
        <dbReference type="ChEBI" id="CHEBI:29108"/>
    </cofactor>
</comment>
<dbReference type="GO" id="GO:0004334">
    <property type="term" value="F:fumarylacetoacetase activity"/>
    <property type="evidence" value="ECO:0007669"/>
    <property type="project" value="UniProtKB-UniRule"/>
</dbReference>
<comment type="catalytic activity">
    <reaction evidence="13">
        <text>4-fumarylacetoacetate + H2O = acetoacetate + fumarate + H(+)</text>
        <dbReference type="Rhea" id="RHEA:10244"/>
        <dbReference type="ChEBI" id="CHEBI:13705"/>
        <dbReference type="ChEBI" id="CHEBI:15377"/>
        <dbReference type="ChEBI" id="CHEBI:15378"/>
        <dbReference type="ChEBI" id="CHEBI:18034"/>
        <dbReference type="ChEBI" id="CHEBI:29806"/>
        <dbReference type="EC" id="3.7.1.2"/>
    </reaction>
</comment>
<evidence type="ECO:0000313" key="16">
    <source>
        <dbReference type="EMBL" id="PHH83081.1"/>
    </source>
</evidence>
<dbReference type="InterPro" id="IPR005959">
    <property type="entry name" value="Fumarylacetoacetase"/>
</dbReference>
<dbReference type="UniPathway" id="UPA00139">
    <property type="reaction ID" value="UER00341"/>
</dbReference>
<feature type="binding site" evidence="12">
    <location>
        <position position="133"/>
    </location>
    <ligand>
        <name>Ca(2+)</name>
        <dbReference type="ChEBI" id="CHEBI:29108"/>
    </ligand>
</feature>
<evidence type="ECO:0000259" key="15">
    <source>
        <dbReference type="Pfam" id="PF09298"/>
    </source>
</evidence>
<evidence type="ECO:0000256" key="13">
    <source>
        <dbReference type="RuleBase" id="RU366008"/>
    </source>
</evidence>
<dbReference type="NCBIfam" id="TIGR01266">
    <property type="entry name" value="fum_ac_acetase"/>
    <property type="match status" value="1"/>
</dbReference>
<evidence type="ECO:0000256" key="2">
    <source>
        <dbReference type="ARBA" id="ARBA00010211"/>
    </source>
</evidence>
<dbReference type="Pfam" id="PF01557">
    <property type="entry name" value="FAA_hydrolase"/>
    <property type="match status" value="1"/>
</dbReference>
<dbReference type="InterPro" id="IPR036462">
    <property type="entry name" value="Fumarylacetoacetase_N_sf"/>
</dbReference>
<evidence type="ECO:0000259" key="14">
    <source>
        <dbReference type="Pfam" id="PF01557"/>
    </source>
</evidence>
<evidence type="ECO:0000256" key="9">
    <source>
        <dbReference type="ARBA" id="ARBA00023232"/>
    </source>
</evidence>
<gene>
    <name evidence="16" type="ORF">CDD82_3616</name>
</gene>
<dbReference type="GO" id="GO:0006559">
    <property type="term" value="P:L-phenylalanine catabolic process"/>
    <property type="evidence" value="ECO:0007669"/>
    <property type="project" value="UniProtKB-UniRule"/>
</dbReference>
<dbReference type="PANTHER" id="PTHR43069:SF2">
    <property type="entry name" value="FUMARYLACETOACETASE"/>
    <property type="match status" value="1"/>
</dbReference>
<dbReference type="AlphaFoldDB" id="A0A2C5ZUP8"/>
<evidence type="ECO:0000256" key="5">
    <source>
        <dbReference type="ARBA" id="ARBA00022801"/>
    </source>
</evidence>
<evidence type="ECO:0000256" key="11">
    <source>
        <dbReference type="PIRSR" id="PIRSR605959-2"/>
    </source>
</evidence>
<proteinExistence type="inferred from homology"/>
<evidence type="ECO:0000256" key="6">
    <source>
        <dbReference type="ARBA" id="ARBA00022837"/>
    </source>
</evidence>
<keyword evidence="9 13" id="KW-0585">Phenylalanine catabolism</keyword>
<dbReference type="GO" id="GO:1902000">
    <property type="term" value="P:homogentisate catabolic process"/>
    <property type="evidence" value="ECO:0007669"/>
    <property type="project" value="TreeGrafter"/>
</dbReference>
<evidence type="ECO:0000256" key="1">
    <source>
        <dbReference type="ARBA" id="ARBA00004782"/>
    </source>
</evidence>
<evidence type="ECO:0000256" key="3">
    <source>
        <dbReference type="ARBA" id="ARBA00012094"/>
    </source>
</evidence>
<feature type="binding site" evidence="11">
    <location>
        <position position="250"/>
    </location>
    <ligand>
        <name>substrate</name>
    </ligand>
</feature>
<feature type="binding site" evidence="12">
    <location>
        <position position="243"/>
    </location>
    <ligand>
        <name>Ca(2+)</name>
        <dbReference type="ChEBI" id="CHEBI:29108"/>
    </ligand>
</feature>
<comment type="pathway">
    <text evidence="1 13">Amino-acid degradation; L-phenylalanine degradation; acetoacetate and fumarate from L-phenylalanine: step 6/6.</text>
</comment>
<sequence>MSWLSIPSKSHFSLANLPLGIISTQNDASRRPGVAIGDYVLDLRVFAAHGGFAAAPAQVASKLDVFEQPTLNSFAALGRPLHREVRRYLQDIFSSSTKHPDILEKNNGLREAALLQRCQVTNHVPLRIGDYTDFFAGKNHAYNCGVLFFGPENPLSPNYMHLPTAYHGRASSVVISGTPIHRPWGQILKDPAASPKVPVQAPTDKLDLELEMAMFVCGGNEMGRPVAIDRAEELIFGYVLMIDWSARDVQMWESVPLGPFNAKNFGTSISPWVVLADALDDLRAPGIANDTTLLPYLQEKGRGVLDIELEVELITAKGTRSVICKTNSTNLLWSWPQMIAHHTITGYSGRQESG</sequence>
<feature type="domain" description="Fumarylacetoacetase N-terminal" evidence="15">
    <location>
        <begin position="15"/>
        <end position="125"/>
    </location>
</feature>
<keyword evidence="8 13" id="KW-0828">Tyrosine catabolism</keyword>
<keyword evidence="17" id="KW-1185">Reference proteome</keyword>
<feature type="domain" description="Fumarylacetoacetase-like C-terminal" evidence="14">
    <location>
        <begin position="138"/>
        <end position="342"/>
    </location>
</feature>
<dbReference type="Proteomes" id="UP000224854">
    <property type="component" value="Unassembled WGS sequence"/>
</dbReference>
<dbReference type="GO" id="GO:0046872">
    <property type="term" value="F:metal ion binding"/>
    <property type="evidence" value="ECO:0007669"/>
    <property type="project" value="UniProtKB-UniRule"/>
</dbReference>
<evidence type="ECO:0000256" key="7">
    <source>
        <dbReference type="ARBA" id="ARBA00022842"/>
    </source>
</evidence>
<dbReference type="Pfam" id="PF09298">
    <property type="entry name" value="FAA_hydrolase_N"/>
    <property type="match status" value="1"/>
</dbReference>
<evidence type="ECO:0000313" key="17">
    <source>
        <dbReference type="Proteomes" id="UP000224854"/>
    </source>
</evidence>
<comment type="caution">
    <text evidence="16">The sequence shown here is derived from an EMBL/GenBank/DDBJ whole genome shotgun (WGS) entry which is preliminary data.</text>
</comment>
<feature type="binding site" evidence="12">
    <location>
        <position position="209"/>
    </location>
    <ligand>
        <name>Ca(2+)</name>
        <dbReference type="ChEBI" id="CHEBI:29108"/>
    </ligand>
</feature>
<dbReference type="OrthoDB" id="9971669at2759"/>
<evidence type="ECO:0000256" key="8">
    <source>
        <dbReference type="ARBA" id="ARBA00022878"/>
    </source>
</evidence>
<reference evidence="16 17" key="1">
    <citation type="submission" date="2017-06" db="EMBL/GenBank/DDBJ databases">
        <title>Ant-infecting Ophiocordyceps genomes reveal a high diversity of potential behavioral manipulation genes and a possible major role for enterotoxins.</title>
        <authorList>
            <person name="De Bekker C."/>
            <person name="Evans H.C."/>
            <person name="Brachmann A."/>
            <person name="Hughes D.P."/>
        </authorList>
    </citation>
    <scope>NUCLEOTIDE SEQUENCE [LARGE SCALE GENOMIC DNA]</scope>
    <source>
        <strain evidence="16 17">1348a</strain>
    </source>
</reference>
<keyword evidence="4 12" id="KW-0479">Metal-binding</keyword>
<evidence type="ECO:0000256" key="4">
    <source>
        <dbReference type="ARBA" id="ARBA00022723"/>
    </source>
</evidence>
<feature type="binding site" evidence="12">
    <location>
        <position position="263"/>
    </location>
    <ligand>
        <name>Mg(2+)</name>
        <dbReference type="ChEBI" id="CHEBI:18420"/>
    </ligand>
</feature>
<keyword evidence="7 12" id="KW-0460">Magnesium</keyword>
<evidence type="ECO:0000256" key="12">
    <source>
        <dbReference type="PIRSR" id="PIRSR605959-3"/>
    </source>
</evidence>